<dbReference type="HOGENOM" id="CLU_2865761_0_0_11"/>
<dbReference type="AlphaFoldDB" id="G8WPS8"/>
<dbReference type="PATRIC" id="fig|1003195.29.peg.492"/>
<proteinExistence type="predicted"/>
<evidence type="ECO:0000313" key="1">
    <source>
        <dbReference type="EMBL" id="AEW92867.1"/>
    </source>
</evidence>
<dbReference type="STRING" id="1003195.SCATT_04960"/>
<dbReference type="KEGG" id="scy:SCATT_04960"/>
<protein>
    <submittedName>
        <fullName evidence="1">Uncharacterized protein</fullName>
    </submittedName>
</protein>
<name>G8WPS8_STREN</name>
<sequence>MFGDPSSPAESFAGVGALRAERVYRAGRRVPLPGVFPALGAAAGVAPAGRGNAARTHAPGARHG</sequence>
<dbReference type="EMBL" id="CP003219">
    <property type="protein sequence ID" value="AEW92867.1"/>
    <property type="molecule type" value="Genomic_DNA"/>
</dbReference>
<dbReference type="Proteomes" id="UP000007842">
    <property type="component" value="Chromosome"/>
</dbReference>
<evidence type="ECO:0000313" key="2">
    <source>
        <dbReference type="Proteomes" id="UP000007842"/>
    </source>
</evidence>
<reference evidence="2" key="1">
    <citation type="submission" date="2011-12" db="EMBL/GenBank/DDBJ databases">
        <title>Complete genome sequence of Streptomyces cattleya strain DSM 46488.</title>
        <authorList>
            <person name="Ou H.-Y."/>
            <person name="Li P."/>
            <person name="Zhao C."/>
            <person name="O'Hagan D."/>
            <person name="Deng Z."/>
        </authorList>
    </citation>
    <scope>NUCLEOTIDE SEQUENCE [LARGE SCALE GENOMIC DNA]</scope>
    <source>
        <strain evidence="2">ATCC 35852 / DSM 46488 / JCM 4925 / NBRC 14057 / NRRL 8057</strain>
    </source>
</reference>
<organism evidence="1 2">
    <name type="scientific">Streptantibioticus cattleyicolor (strain ATCC 35852 / DSM 46488 / JCM 4925 / NBRC 14057 / NRRL 8057)</name>
    <name type="common">Streptomyces cattleya</name>
    <dbReference type="NCBI Taxonomy" id="1003195"/>
    <lineage>
        <taxon>Bacteria</taxon>
        <taxon>Bacillati</taxon>
        <taxon>Actinomycetota</taxon>
        <taxon>Actinomycetes</taxon>
        <taxon>Kitasatosporales</taxon>
        <taxon>Streptomycetaceae</taxon>
        <taxon>Streptantibioticus</taxon>
    </lineage>
</organism>
<accession>G8WPS8</accession>
<gene>
    <name evidence="1" type="ordered locus">SCATT_04960</name>
</gene>
<keyword evidence="2" id="KW-1185">Reference proteome</keyword>